<proteinExistence type="predicted"/>
<evidence type="ECO:0000313" key="1">
    <source>
        <dbReference type="EMBL" id="BDZ53708.1"/>
    </source>
</evidence>
<evidence type="ECO:0000313" key="2">
    <source>
        <dbReference type="Proteomes" id="UP001321477"/>
    </source>
</evidence>
<protein>
    <submittedName>
        <fullName evidence="1">Uncharacterized protein</fullName>
    </submittedName>
</protein>
<dbReference type="EMBL" id="AP027734">
    <property type="protein sequence ID" value="BDZ53708.1"/>
    <property type="molecule type" value="Genomic_DNA"/>
</dbReference>
<dbReference type="Proteomes" id="UP001321477">
    <property type="component" value="Chromosome"/>
</dbReference>
<reference evidence="2" key="1">
    <citation type="journal article" date="2019" name="Int. J. Syst. Evol. Microbiol.">
        <title>The Global Catalogue of Microorganisms (GCM) 10K type strain sequencing project: providing services to taxonomists for standard genome sequencing and annotation.</title>
        <authorList>
            <consortium name="The Broad Institute Genomics Platform"/>
            <consortium name="The Broad Institute Genome Sequencing Center for Infectious Disease"/>
            <person name="Wu L."/>
            <person name="Ma J."/>
        </authorList>
    </citation>
    <scope>NUCLEOTIDE SEQUENCE [LARGE SCALE GENOMIC DNA]</scope>
    <source>
        <strain evidence="2">NBRC 109019</strain>
    </source>
</reference>
<organism evidence="1 2">
    <name type="scientific">Agromyces marinus</name>
    <dbReference type="NCBI Taxonomy" id="1389020"/>
    <lineage>
        <taxon>Bacteria</taxon>
        <taxon>Bacillati</taxon>
        <taxon>Actinomycetota</taxon>
        <taxon>Actinomycetes</taxon>
        <taxon>Micrococcales</taxon>
        <taxon>Microbacteriaceae</taxon>
        <taxon>Agromyces</taxon>
    </lineage>
</organism>
<sequence length="54" mass="6146">MESANMRSARSLRLIASKVDGDEKEKTTMAMYWDPIREIDRLTESMLDAARSPA</sequence>
<name>A0ABN6YEA4_9MICO</name>
<keyword evidence="2" id="KW-1185">Reference proteome</keyword>
<accession>A0ABN6YEA4</accession>
<gene>
    <name evidence="1" type="ORF">GCM10025870_07810</name>
</gene>